<feature type="transmembrane region" description="Helical" evidence="2">
    <location>
        <begin position="359"/>
        <end position="376"/>
    </location>
</feature>
<gene>
    <name evidence="3" type="ORF">niasHS_014370</name>
</gene>
<evidence type="ECO:0000256" key="2">
    <source>
        <dbReference type="SAM" id="Phobius"/>
    </source>
</evidence>
<keyword evidence="2" id="KW-1133">Transmembrane helix</keyword>
<keyword evidence="2" id="KW-0812">Transmembrane</keyword>
<feature type="transmembrane region" description="Helical" evidence="2">
    <location>
        <begin position="425"/>
        <end position="449"/>
    </location>
</feature>
<dbReference type="InterPro" id="IPR040035">
    <property type="entry name" value="TMEM180"/>
</dbReference>
<protein>
    <recommendedName>
        <fullName evidence="5">Transmembrane protein 180</fullName>
    </recommendedName>
</protein>
<evidence type="ECO:0000256" key="1">
    <source>
        <dbReference type="SAM" id="MobiDB-lite"/>
    </source>
</evidence>
<name>A0ABD2ICG6_HETSC</name>
<feature type="transmembrane region" description="Helical" evidence="2">
    <location>
        <begin position="186"/>
        <end position="205"/>
    </location>
</feature>
<comment type="caution">
    <text evidence="3">The sequence shown here is derived from an EMBL/GenBank/DDBJ whole genome shotgun (WGS) entry which is preliminary data.</text>
</comment>
<accession>A0ABD2ICG6</accession>
<dbReference type="SUPFAM" id="SSF103473">
    <property type="entry name" value="MFS general substrate transporter"/>
    <property type="match status" value="2"/>
</dbReference>
<feature type="transmembrane region" description="Helical" evidence="2">
    <location>
        <begin position="118"/>
        <end position="144"/>
    </location>
</feature>
<feature type="transmembrane region" description="Helical" evidence="2">
    <location>
        <begin position="87"/>
        <end position="106"/>
    </location>
</feature>
<dbReference type="Proteomes" id="UP001620645">
    <property type="component" value="Unassembled WGS sequence"/>
</dbReference>
<evidence type="ECO:0000313" key="3">
    <source>
        <dbReference type="EMBL" id="KAL3074925.1"/>
    </source>
</evidence>
<evidence type="ECO:0008006" key="5">
    <source>
        <dbReference type="Google" id="ProtNLM"/>
    </source>
</evidence>
<dbReference type="Gene3D" id="1.20.1250.20">
    <property type="entry name" value="MFS general substrate transporter like domains"/>
    <property type="match status" value="1"/>
</dbReference>
<dbReference type="AlphaFoldDB" id="A0ABD2ICG6"/>
<evidence type="ECO:0000313" key="4">
    <source>
        <dbReference type="Proteomes" id="UP001620645"/>
    </source>
</evidence>
<feature type="transmembrane region" description="Helical" evidence="2">
    <location>
        <begin position="15"/>
        <end position="38"/>
    </location>
</feature>
<sequence>MAVAVADNANSNNNAVLAIFFGQFGIGLMHTTFMFYYVKVFLNIFQVNEYWFNWSQLLFLIWNAINDPLFGYLQDVGGTWMKDRGKIFTYFGPFLVLSFLITWFPWRSAPNSPPYVEGLHLIVSLFLYDAFFSCIGVAWSALYSDSTRDHRKRVRGIKYAQLASLCSVNVITVTEKMSHSLENFGAFQFICIGMGIISLCCLYMAGHLGGASLRGGGGGVPLPSGHRLLRAEEDKDDDNGTSDDSDGGGLLGEKEEAKLAAIDSDGTDTWQWARVAELTKQLVSAKDFQCIVFTNFIHILRSVSHMNFAVIATDILIPQTVLPKGSWQLSAFFAVCTLLPQIIVITNDKFLLRKGTYRVMMYGLLASVCSAFLYALSASPLVIILFMVLDSVTVHAIAPLFNILFSEFIEDDKQRYARKNPVSSLVFSLNALFTKPAISIAPVVIVYLLNQNGYELYRSKGHISDQLRVCMARVLFIIPLMLGTVELLAFRHYSLRHKHRPTSALPI</sequence>
<dbReference type="Pfam" id="PF13347">
    <property type="entry name" value="MFS_2"/>
    <property type="match status" value="2"/>
</dbReference>
<proteinExistence type="predicted"/>
<dbReference type="PANTHER" id="PTHR28658">
    <property type="entry name" value="TRANSMEMBRANE PROTEIN 180"/>
    <property type="match status" value="1"/>
</dbReference>
<keyword evidence="2" id="KW-0472">Membrane</keyword>
<feature type="transmembrane region" description="Helical" evidence="2">
    <location>
        <begin position="327"/>
        <end position="347"/>
    </location>
</feature>
<reference evidence="3 4" key="1">
    <citation type="submission" date="2024-10" db="EMBL/GenBank/DDBJ databases">
        <authorList>
            <person name="Kim D."/>
        </authorList>
    </citation>
    <scope>NUCLEOTIDE SEQUENCE [LARGE SCALE GENOMIC DNA]</scope>
    <source>
        <strain evidence="3">Taebaek</strain>
    </source>
</reference>
<feature type="region of interest" description="Disordered" evidence="1">
    <location>
        <begin position="231"/>
        <end position="251"/>
    </location>
</feature>
<dbReference type="PANTHER" id="PTHR28658:SF1">
    <property type="entry name" value="MAJOR FACILITATOR SUPERFAMILY DOMAIN CONTAINING 13B"/>
    <property type="match status" value="1"/>
</dbReference>
<feature type="transmembrane region" description="Helical" evidence="2">
    <location>
        <begin position="469"/>
        <end position="490"/>
    </location>
</feature>
<feature type="transmembrane region" description="Helical" evidence="2">
    <location>
        <begin position="382"/>
        <end position="405"/>
    </location>
</feature>
<dbReference type="InterPro" id="IPR036259">
    <property type="entry name" value="MFS_trans_sf"/>
</dbReference>
<dbReference type="EMBL" id="JBICCN010000356">
    <property type="protein sequence ID" value="KAL3074925.1"/>
    <property type="molecule type" value="Genomic_DNA"/>
</dbReference>
<feature type="compositionally biased region" description="Acidic residues" evidence="1">
    <location>
        <begin position="234"/>
        <end position="246"/>
    </location>
</feature>
<keyword evidence="4" id="KW-1185">Reference proteome</keyword>
<organism evidence="3 4">
    <name type="scientific">Heterodera schachtii</name>
    <name type="common">Sugarbeet cyst nematode worm</name>
    <name type="synonym">Tylenchus schachtii</name>
    <dbReference type="NCBI Taxonomy" id="97005"/>
    <lineage>
        <taxon>Eukaryota</taxon>
        <taxon>Metazoa</taxon>
        <taxon>Ecdysozoa</taxon>
        <taxon>Nematoda</taxon>
        <taxon>Chromadorea</taxon>
        <taxon>Rhabditida</taxon>
        <taxon>Tylenchina</taxon>
        <taxon>Tylenchomorpha</taxon>
        <taxon>Tylenchoidea</taxon>
        <taxon>Heteroderidae</taxon>
        <taxon>Heteroderinae</taxon>
        <taxon>Heterodera</taxon>
    </lineage>
</organism>